<proteinExistence type="predicted"/>
<accession>A0ABQ4CEB9</accession>
<comment type="caution">
    <text evidence="1">The sequence shown here is derived from an EMBL/GenBank/DDBJ whole genome shotgun (WGS) entry which is preliminary data.</text>
</comment>
<evidence type="ECO:0000313" key="2">
    <source>
        <dbReference type="Proteomes" id="UP000624325"/>
    </source>
</evidence>
<name>A0ABQ4CEB9_9ACTN</name>
<dbReference type="EMBL" id="BONC01000073">
    <property type="protein sequence ID" value="GIF60655.1"/>
    <property type="molecule type" value="Genomic_DNA"/>
</dbReference>
<protein>
    <recommendedName>
        <fullName evidence="3">DUF4126 domain-containing protein</fullName>
    </recommendedName>
</protein>
<keyword evidence="2" id="KW-1185">Reference proteome</keyword>
<reference evidence="1 2" key="1">
    <citation type="submission" date="2021-01" db="EMBL/GenBank/DDBJ databases">
        <title>Whole genome shotgun sequence of Asanoa iriomotensis NBRC 100142.</title>
        <authorList>
            <person name="Komaki H."/>
            <person name="Tamura T."/>
        </authorList>
    </citation>
    <scope>NUCLEOTIDE SEQUENCE [LARGE SCALE GENOMIC DNA]</scope>
    <source>
        <strain evidence="1 2">NBRC 100142</strain>
    </source>
</reference>
<evidence type="ECO:0000313" key="1">
    <source>
        <dbReference type="EMBL" id="GIF60655.1"/>
    </source>
</evidence>
<sequence>MARMEIGALASAFLVGVASGGRSMTGLAAIALTTRPGTASPVLDRAATAPGRAVLTVAAAGELVGDKLPNTPSRLLPLGLSSRVAAGAAGGAALALRSRGNPGLAAVCGGVGAVAGSYAGATWRRWAGTERVTAFAAAVTEDLLTVATAVLACALAPQRDVSASGRSRRASLWRVRRNG</sequence>
<gene>
    <name evidence="1" type="ORF">Air01nite_67500</name>
</gene>
<evidence type="ECO:0008006" key="3">
    <source>
        <dbReference type="Google" id="ProtNLM"/>
    </source>
</evidence>
<organism evidence="1 2">
    <name type="scientific">Asanoa iriomotensis</name>
    <dbReference type="NCBI Taxonomy" id="234613"/>
    <lineage>
        <taxon>Bacteria</taxon>
        <taxon>Bacillati</taxon>
        <taxon>Actinomycetota</taxon>
        <taxon>Actinomycetes</taxon>
        <taxon>Micromonosporales</taxon>
        <taxon>Micromonosporaceae</taxon>
        <taxon>Asanoa</taxon>
    </lineage>
</organism>
<dbReference type="Proteomes" id="UP000624325">
    <property type="component" value="Unassembled WGS sequence"/>
</dbReference>